<dbReference type="EMBL" id="JBBPBK010000002">
    <property type="protein sequence ID" value="KAK9290074.1"/>
    <property type="molecule type" value="Genomic_DNA"/>
</dbReference>
<comment type="caution">
    <text evidence="1">The sequence shown here is derived from an EMBL/GenBank/DDBJ whole genome shotgun (WGS) entry which is preliminary data.</text>
</comment>
<accession>A0AAP0SAG9</accession>
<proteinExistence type="predicted"/>
<sequence>MYFPNLCGRSSKWMRELTMGIQPGIFGNLRREFNLCRFGFGMLFLTTAIFGNLRWISVSLQMDKGQQGKKFEMWVVELLHALGRSLGFGLVSILQLQGLQQPAATLLYLGIENCSGLAILVEGLADARITTKTTISEGMQCLTARSQFFAWRCSHRYDKYGAKGKI</sequence>
<evidence type="ECO:0000313" key="1">
    <source>
        <dbReference type="EMBL" id="KAK9290074.1"/>
    </source>
</evidence>
<dbReference type="AlphaFoldDB" id="A0AAP0SAG9"/>
<reference evidence="1 2" key="1">
    <citation type="journal article" date="2024" name="Plant J.">
        <title>Genome sequences and population genomics reveal climatic adaptation and genomic divergence between two closely related sweetgum species.</title>
        <authorList>
            <person name="Xu W.Q."/>
            <person name="Ren C.Q."/>
            <person name="Zhang X.Y."/>
            <person name="Comes H.P."/>
            <person name="Liu X.H."/>
            <person name="Li Y.G."/>
            <person name="Kettle C.J."/>
            <person name="Jalonen R."/>
            <person name="Gaisberger H."/>
            <person name="Ma Y.Z."/>
            <person name="Qiu Y.X."/>
        </authorList>
    </citation>
    <scope>NUCLEOTIDE SEQUENCE [LARGE SCALE GENOMIC DNA]</scope>
    <source>
        <strain evidence="1">Hangzhou</strain>
    </source>
</reference>
<name>A0AAP0SAG9_LIQFO</name>
<dbReference type="Proteomes" id="UP001415857">
    <property type="component" value="Unassembled WGS sequence"/>
</dbReference>
<organism evidence="1 2">
    <name type="scientific">Liquidambar formosana</name>
    <name type="common">Formosan gum</name>
    <dbReference type="NCBI Taxonomy" id="63359"/>
    <lineage>
        <taxon>Eukaryota</taxon>
        <taxon>Viridiplantae</taxon>
        <taxon>Streptophyta</taxon>
        <taxon>Embryophyta</taxon>
        <taxon>Tracheophyta</taxon>
        <taxon>Spermatophyta</taxon>
        <taxon>Magnoliopsida</taxon>
        <taxon>eudicotyledons</taxon>
        <taxon>Gunneridae</taxon>
        <taxon>Pentapetalae</taxon>
        <taxon>Saxifragales</taxon>
        <taxon>Altingiaceae</taxon>
        <taxon>Liquidambar</taxon>
    </lineage>
</organism>
<keyword evidence="2" id="KW-1185">Reference proteome</keyword>
<evidence type="ECO:0000313" key="2">
    <source>
        <dbReference type="Proteomes" id="UP001415857"/>
    </source>
</evidence>
<gene>
    <name evidence="1" type="ORF">L1049_008238</name>
</gene>
<protein>
    <submittedName>
        <fullName evidence="1">Uncharacterized protein</fullName>
    </submittedName>
</protein>